<accession>A0ACB5URA1</accession>
<evidence type="ECO:0000313" key="2">
    <source>
        <dbReference type="Proteomes" id="UP001374599"/>
    </source>
</evidence>
<evidence type="ECO:0000313" key="1">
    <source>
        <dbReference type="EMBL" id="GMQ65185.1"/>
    </source>
</evidence>
<protein>
    <submittedName>
        <fullName evidence="1">Bifunctional phosphoribosyl-AMP cyclohydrolase/phosphoribosyl-ATP diphosphatase HisIE</fullName>
    </submittedName>
</protein>
<proteinExistence type="predicted"/>
<dbReference type="Proteomes" id="UP001374599">
    <property type="component" value="Unassembled WGS sequence"/>
</dbReference>
<organism evidence="1 2">
    <name type="scientific">Vallitalea maricola</name>
    <dbReference type="NCBI Taxonomy" id="3074433"/>
    <lineage>
        <taxon>Bacteria</taxon>
        <taxon>Bacillati</taxon>
        <taxon>Bacillota</taxon>
        <taxon>Clostridia</taxon>
        <taxon>Lachnospirales</taxon>
        <taxon>Vallitaleaceae</taxon>
        <taxon>Vallitalea</taxon>
    </lineage>
</organism>
<reference evidence="1" key="1">
    <citation type="submission" date="2023-09" db="EMBL/GenBank/DDBJ databases">
        <title>Vallitalea sediminicola and Vallitalea maricola sp. nov., anaerobic bacteria isolated from marine sediment.</title>
        <authorList>
            <person name="Hirano S."/>
            <person name="Maeda A."/>
            <person name="Terahara T."/>
            <person name="Mori K."/>
            <person name="Hamada M."/>
            <person name="Matsumoto R."/>
            <person name="Kobayashi T."/>
        </authorList>
    </citation>
    <scope>NUCLEOTIDE SEQUENCE</scope>
    <source>
        <strain evidence="1">AN17-2</strain>
    </source>
</reference>
<keyword evidence="2" id="KW-1185">Reference proteome</keyword>
<gene>
    <name evidence="1" type="primary">hisIE</name>
    <name evidence="1" type="ORF">AN2V17_44270</name>
</gene>
<dbReference type="EMBL" id="BTPU01000101">
    <property type="protein sequence ID" value="GMQ65185.1"/>
    <property type="molecule type" value="Genomic_DNA"/>
</dbReference>
<comment type="caution">
    <text evidence="1">The sequence shown here is derived from an EMBL/GenBank/DDBJ whole genome shotgun (WGS) entry which is preliminary data.</text>
</comment>
<sequence>MDFNKLKLNSDGLLTVVTQDYSSNEVLMVAYMNKEAFNKTIETKKVHYFSRSRQSLWLKGETSGHYQHLVSMALDCDNDTLLVKVKQEGAACHTGNYSCFYKNIDIDNKEVIESNELQQKKQNVFEIFEEVYNVIVDRKENPKEGSYTNYLFDKGIDKILKKVGEESAEVIIGAKNEGNDEIIYEISDLIYHLSVLMVEKNTTWEDICKELNKRR</sequence>
<name>A0ACB5URA1_9FIRM</name>